<gene>
    <name evidence="1" type="ORF">JK386_01530</name>
</gene>
<proteinExistence type="predicted"/>
<dbReference type="RefSeq" id="WP_205289867.1">
    <property type="nucleotide sequence ID" value="NZ_CP074406.1"/>
</dbReference>
<organism evidence="1 2">
    <name type="scientific">Nocardioides faecalis</name>
    <dbReference type="NCBI Taxonomy" id="2803858"/>
    <lineage>
        <taxon>Bacteria</taxon>
        <taxon>Bacillati</taxon>
        <taxon>Actinomycetota</taxon>
        <taxon>Actinomycetes</taxon>
        <taxon>Propionibacteriales</taxon>
        <taxon>Nocardioidaceae</taxon>
        <taxon>Nocardioides</taxon>
    </lineage>
</organism>
<accession>A0A939BU78</accession>
<name>A0A939BU78_9ACTN</name>
<keyword evidence="2" id="KW-1185">Reference proteome</keyword>
<protein>
    <submittedName>
        <fullName evidence="1">Uncharacterized protein</fullName>
    </submittedName>
</protein>
<evidence type="ECO:0000313" key="1">
    <source>
        <dbReference type="EMBL" id="MBM9458576.1"/>
    </source>
</evidence>
<sequence>MTTRDQPRRQAWIHIGTPGVGDVIGPALTRHHHALVELGVVTPRSATESLAAAVEVARGREVAGLRTVGADGADGAEEAGGAEGAEGADGEWARLLRRAEAFRADLVLSHSLLGDADPSRVALLADALAGRRVHVVVSTGRSDVDEVLGRWVPAVRRPERLHLLETRGLAPYEAWRSFGRLAGFGTTSLRLDAVTHGPRSGVAPRHPAGRGLLRRRLSRV</sequence>
<reference evidence="1" key="1">
    <citation type="submission" date="2021-01" db="EMBL/GenBank/DDBJ databases">
        <title>Novel species in genus Nocardioides.</title>
        <authorList>
            <person name="Zhang G."/>
        </authorList>
    </citation>
    <scope>NUCLEOTIDE SEQUENCE</scope>
    <source>
        <strain evidence="1">Zg-536</strain>
    </source>
</reference>
<dbReference type="Proteomes" id="UP000663791">
    <property type="component" value="Unassembled WGS sequence"/>
</dbReference>
<comment type="caution">
    <text evidence="1">The sequence shown here is derived from an EMBL/GenBank/DDBJ whole genome shotgun (WGS) entry which is preliminary data.</text>
</comment>
<dbReference type="EMBL" id="JAERTX010000001">
    <property type="protein sequence ID" value="MBM9458576.1"/>
    <property type="molecule type" value="Genomic_DNA"/>
</dbReference>
<dbReference type="AlphaFoldDB" id="A0A939BU78"/>
<evidence type="ECO:0000313" key="2">
    <source>
        <dbReference type="Proteomes" id="UP000663791"/>
    </source>
</evidence>